<dbReference type="NCBIfam" id="TIGR00420">
    <property type="entry name" value="trmU"/>
    <property type="match status" value="1"/>
</dbReference>
<dbReference type="Pfam" id="PF03054">
    <property type="entry name" value="tRNA_Me_trans"/>
    <property type="match status" value="1"/>
</dbReference>
<dbReference type="GO" id="GO:0005737">
    <property type="term" value="C:cytoplasm"/>
    <property type="evidence" value="ECO:0007669"/>
    <property type="project" value="UniProtKB-SubCell"/>
</dbReference>
<evidence type="ECO:0000259" key="10">
    <source>
        <dbReference type="Pfam" id="PF20258"/>
    </source>
</evidence>
<evidence type="ECO:0000256" key="6">
    <source>
        <dbReference type="ARBA" id="ARBA00022884"/>
    </source>
</evidence>
<evidence type="ECO:0000313" key="13">
    <source>
        <dbReference type="Proteomes" id="UP000245921"/>
    </source>
</evidence>
<dbReference type="HAMAP" id="MF_00144">
    <property type="entry name" value="tRNA_thiouridyl_MnmA"/>
    <property type="match status" value="1"/>
</dbReference>
<comment type="function">
    <text evidence="9">Catalyzes the 2-thiolation of uridine at the wobble position (U34) of tRNA, leading to the formation of s(2)U34.</text>
</comment>
<keyword evidence="1 9" id="KW-0820">tRNA-binding</keyword>
<sequence length="367" mass="42155">MKKMGRRALMLMSGGVDSSVAAHILKKEGYEVIGVHFKTVDDIVFSMIPEKKKVCCSPSDTIDAMKVAKDVGLEDFKIISIKDEFEEKIIKYFINEYKKGITPNPCILCNRFFKFGKAIELADEYNCDVVVSGHYVLSEYSEKYGKYVIKKGVDNYKDQSYFLSYVKQEYLPRLYFPLAKLKKDEIRKIAEELNLIVAHKPDSQELCFIPDNNYKRYLKDRGIEVGDGKVYDLDGNHIGTHTGYTNYTIGQRTGMTFFKSPNMKLHVYKIDSQNNSIIVAPTKKLYFKGLIAKKSNFFIDFEKIEAVCRIRKKSEEMKSIITKIDEKSFKVEFEEPIFAVTPGQFATFYDEDGIVLGTGIIDSYLED</sequence>
<comment type="catalytic activity">
    <reaction evidence="8 9">
        <text>S-sulfanyl-L-cysteinyl-[protein] + uridine(34) in tRNA + AH2 + ATP = 2-thiouridine(34) in tRNA + L-cysteinyl-[protein] + A + AMP + diphosphate + H(+)</text>
        <dbReference type="Rhea" id="RHEA:47032"/>
        <dbReference type="Rhea" id="RHEA-COMP:10131"/>
        <dbReference type="Rhea" id="RHEA-COMP:11726"/>
        <dbReference type="Rhea" id="RHEA-COMP:11727"/>
        <dbReference type="Rhea" id="RHEA-COMP:11728"/>
        <dbReference type="ChEBI" id="CHEBI:13193"/>
        <dbReference type="ChEBI" id="CHEBI:15378"/>
        <dbReference type="ChEBI" id="CHEBI:17499"/>
        <dbReference type="ChEBI" id="CHEBI:29950"/>
        <dbReference type="ChEBI" id="CHEBI:30616"/>
        <dbReference type="ChEBI" id="CHEBI:33019"/>
        <dbReference type="ChEBI" id="CHEBI:61963"/>
        <dbReference type="ChEBI" id="CHEBI:65315"/>
        <dbReference type="ChEBI" id="CHEBI:87170"/>
        <dbReference type="ChEBI" id="CHEBI:456215"/>
        <dbReference type="EC" id="2.8.1.13"/>
    </reaction>
</comment>
<dbReference type="Pfam" id="PF20258">
    <property type="entry name" value="tRNA_Me_trans_C"/>
    <property type="match status" value="1"/>
</dbReference>
<evidence type="ECO:0000256" key="5">
    <source>
        <dbReference type="ARBA" id="ARBA00022840"/>
    </source>
</evidence>
<dbReference type="Gene3D" id="3.40.50.620">
    <property type="entry name" value="HUPs"/>
    <property type="match status" value="1"/>
</dbReference>
<keyword evidence="9" id="KW-0963">Cytoplasm</keyword>
<protein>
    <recommendedName>
        <fullName evidence="9">tRNA-specific 2-thiouridylase MnmA</fullName>
        <ecNumber evidence="9">2.8.1.13</ecNumber>
    </recommendedName>
</protein>
<keyword evidence="4 9" id="KW-0547">Nucleotide-binding</keyword>
<evidence type="ECO:0000256" key="8">
    <source>
        <dbReference type="ARBA" id="ARBA00051542"/>
    </source>
</evidence>
<evidence type="ECO:0000313" key="12">
    <source>
        <dbReference type="EMBL" id="PWJ96181.1"/>
    </source>
</evidence>
<dbReference type="InterPro" id="IPR023382">
    <property type="entry name" value="MnmA-like_central_sf"/>
</dbReference>
<dbReference type="Gene3D" id="2.30.30.280">
    <property type="entry name" value="Adenine nucleotide alpha hydrolases-like domains"/>
    <property type="match status" value="1"/>
</dbReference>
<feature type="domain" description="tRNA-specific 2-thiouridylase MnmA-like C-terminal" evidence="10">
    <location>
        <begin position="288"/>
        <end position="361"/>
    </location>
</feature>
<dbReference type="Proteomes" id="UP000245921">
    <property type="component" value="Unassembled WGS sequence"/>
</dbReference>
<organism evidence="12 13">
    <name type="scientific">Oceanotoga teriensis</name>
    <dbReference type="NCBI Taxonomy" id="515440"/>
    <lineage>
        <taxon>Bacteria</taxon>
        <taxon>Thermotogati</taxon>
        <taxon>Thermotogota</taxon>
        <taxon>Thermotogae</taxon>
        <taxon>Petrotogales</taxon>
        <taxon>Petrotogaceae</taxon>
        <taxon>Oceanotoga</taxon>
    </lineage>
</organism>
<feature type="active site" description="Cysteine persulfide intermediate" evidence="9">
    <location>
        <position position="207"/>
    </location>
</feature>
<accession>A0AA45C8P0</accession>
<reference evidence="12 13" key="1">
    <citation type="submission" date="2018-05" db="EMBL/GenBank/DDBJ databases">
        <title>Genomic Encyclopedia of Type Strains, Phase IV (KMG-IV): sequencing the most valuable type-strain genomes for metagenomic binning, comparative biology and taxonomic classification.</title>
        <authorList>
            <person name="Goeker M."/>
        </authorList>
    </citation>
    <scope>NUCLEOTIDE SEQUENCE [LARGE SCALE GENOMIC DNA]</scope>
    <source>
        <strain evidence="12 13">DSM 24906</strain>
    </source>
</reference>
<gene>
    <name evidence="9" type="primary">mnmA</name>
    <name evidence="12" type="ORF">C7380_10292</name>
</gene>
<feature type="site" description="Interaction with tRNA" evidence="9">
    <location>
        <position position="344"/>
    </location>
</feature>
<feature type="binding site" evidence="9">
    <location>
        <begin position="11"/>
        <end position="18"/>
    </location>
    <ligand>
        <name>ATP</name>
        <dbReference type="ChEBI" id="CHEBI:30616"/>
    </ligand>
</feature>
<feature type="site" description="Interaction with tRNA" evidence="9">
    <location>
        <position position="134"/>
    </location>
</feature>
<dbReference type="Gene3D" id="2.40.30.10">
    <property type="entry name" value="Translation factors"/>
    <property type="match status" value="1"/>
</dbReference>
<dbReference type="GO" id="GO:0002143">
    <property type="term" value="P:tRNA wobble position uridine thiolation"/>
    <property type="evidence" value="ECO:0007669"/>
    <property type="project" value="TreeGrafter"/>
</dbReference>
<dbReference type="Pfam" id="PF20259">
    <property type="entry name" value="tRNA_Me_trans_M"/>
    <property type="match status" value="1"/>
</dbReference>
<comment type="caution">
    <text evidence="9">Lacks conserved residue(s) required for the propagation of feature annotation.</text>
</comment>
<evidence type="ECO:0000256" key="7">
    <source>
        <dbReference type="ARBA" id="ARBA00023157"/>
    </source>
</evidence>
<dbReference type="InterPro" id="IPR046884">
    <property type="entry name" value="MnmA-like_central"/>
</dbReference>
<keyword evidence="13" id="KW-1185">Reference proteome</keyword>
<dbReference type="EC" id="2.8.1.13" evidence="9"/>
<feature type="region of interest" description="Interaction with tRNA" evidence="9">
    <location>
        <begin position="157"/>
        <end position="159"/>
    </location>
</feature>
<dbReference type="NCBIfam" id="NF001138">
    <property type="entry name" value="PRK00143.1"/>
    <property type="match status" value="1"/>
</dbReference>
<dbReference type="GO" id="GO:0005524">
    <property type="term" value="F:ATP binding"/>
    <property type="evidence" value="ECO:0007669"/>
    <property type="project" value="UniProtKB-KW"/>
</dbReference>
<dbReference type="SUPFAM" id="SSF52402">
    <property type="entry name" value="Adenine nucleotide alpha hydrolases-like"/>
    <property type="match status" value="1"/>
</dbReference>
<dbReference type="EMBL" id="QGGI01000002">
    <property type="protein sequence ID" value="PWJ96181.1"/>
    <property type="molecule type" value="Genomic_DNA"/>
</dbReference>
<keyword evidence="7" id="KW-1015">Disulfide bond</keyword>
<evidence type="ECO:0000256" key="3">
    <source>
        <dbReference type="ARBA" id="ARBA00022694"/>
    </source>
</evidence>
<comment type="caution">
    <text evidence="12">The sequence shown here is derived from an EMBL/GenBank/DDBJ whole genome shotgun (WGS) entry which is preliminary data.</text>
</comment>
<feature type="domain" description="tRNA-specific 2-thiouridylase MnmA-like central" evidence="11">
    <location>
        <begin position="217"/>
        <end position="280"/>
    </location>
</feature>
<dbReference type="GO" id="GO:0103016">
    <property type="term" value="F:tRNA-uridine 2-sulfurtransferase activity"/>
    <property type="evidence" value="ECO:0007669"/>
    <property type="project" value="UniProtKB-EC"/>
</dbReference>
<dbReference type="InterPro" id="IPR046885">
    <property type="entry name" value="MnmA-like_C"/>
</dbReference>
<dbReference type="PANTHER" id="PTHR11933">
    <property type="entry name" value="TRNA 5-METHYLAMINOMETHYL-2-THIOURIDYLATE -METHYLTRANSFERASE"/>
    <property type="match status" value="1"/>
</dbReference>
<feature type="binding site" evidence="9">
    <location>
        <position position="133"/>
    </location>
    <ligand>
        <name>ATP</name>
        <dbReference type="ChEBI" id="CHEBI:30616"/>
    </ligand>
</feature>
<comment type="subcellular location">
    <subcellularLocation>
        <location evidence="9">Cytoplasm</location>
    </subcellularLocation>
</comment>
<dbReference type="InterPro" id="IPR004506">
    <property type="entry name" value="MnmA-like"/>
</dbReference>
<evidence type="ECO:0000256" key="4">
    <source>
        <dbReference type="ARBA" id="ARBA00022741"/>
    </source>
</evidence>
<evidence type="ECO:0000256" key="2">
    <source>
        <dbReference type="ARBA" id="ARBA00022679"/>
    </source>
</evidence>
<dbReference type="CDD" id="cd01998">
    <property type="entry name" value="MnmA_TRMU-like"/>
    <property type="match status" value="1"/>
</dbReference>
<keyword evidence="5 9" id="KW-0067">ATP-binding</keyword>
<comment type="similarity">
    <text evidence="9">Belongs to the MnmA/TRMU family.</text>
</comment>
<feature type="active site" description="Nucleophile" evidence="9">
    <location>
        <position position="109"/>
    </location>
</feature>
<dbReference type="RefSeq" id="WP_240597469.1">
    <property type="nucleotide sequence ID" value="NZ_JAMHJO010000001.1"/>
</dbReference>
<dbReference type="InterPro" id="IPR014729">
    <property type="entry name" value="Rossmann-like_a/b/a_fold"/>
</dbReference>
<proteinExistence type="inferred from homology"/>
<dbReference type="GO" id="GO:0000049">
    <property type="term" value="F:tRNA binding"/>
    <property type="evidence" value="ECO:0007669"/>
    <property type="project" value="UniProtKB-KW"/>
</dbReference>
<keyword evidence="3 9" id="KW-0819">tRNA processing</keyword>
<keyword evidence="2 9" id="KW-0808">Transferase</keyword>
<evidence type="ECO:0000259" key="11">
    <source>
        <dbReference type="Pfam" id="PF20259"/>
    </source>
</evidence>
<evidence type="ECO:0000256" key="1">
    <source>
        <dbReference type="ARBA" id="ARBA00022555"/>
    </source>
</evidence>
<evidence type="ECO:0000256" key="9">
    <source>
        <dbReference type="HAMAP-Rule" id="MF_00144"/>
    </source>
</evidence>
<dbReference type="PANTHER" id="PTHR11933:SF5">
    <property type="entry name" value="MITOCHONDRIAL TRNA-SPECIFIC 2-THIOURIDYLASE 1"/>
    <property type="match status" value="1"/>
</dbReference>
<name>A0AA45C8P0_9BACT</name>
<feature type="binding site" evidence="9">
    <location>
        <position position="37"/>
    </location>
    <ligand>
        <name>ATP</name>
        <dbReference type="ChEBI" id="CHEBI:30616"/>
    </ligand>
</feature>
<keyword evidence="6 9" id="KW-0694">RNA-binding</keyword>
<dbReference type="AlphaFoldDB" id="A0AA45C8P0"/>